<dbReference type="AlphaFoldDB" id="A0A097ECK4"/>
<dbReference type="EMBL" id="CP009571">
    <property type="protein sequence ID" value="AIT05304.1"/>
    <property type="molecule type" value="Genomic_DNA"/>
</dbReference>
<keyword evidence="1" id="KW-0812">Transmembrane</keyword>
<feature type="transmembrane region" description="Helical" evidence="1">
    <location>
        <begin position="69"/>
        <end position="92"/>
    </location>
</feature>
<dbReference type="KEGG" id="stax:MC45_01495"/>
<evidence type="ECO:0000313" key="3">
    <source>
        <dbReference type="Proteomes" id="UP000033200"/>
    </source>
</evidence>
<accession>A0A097ECK4</accession>
<reference evidence="2 3" key="1">
    <citation type="submission" date="2014-09" db="EMBL/GenBank/DDBJ databases">
        <title>Using Illumina technology Improving SMRT sequencing Genome Assembly by RASTools.</title>
        <authorList>
            <person name="Zhou Y."/>
            <person name="Ma T."/>
            <person name="Liu T."/>
        </authorList>
    </citation>
    <scope>NUCLEOTIDE SEQUENCE [LARGE SCALE GENOMIC DNA]</scope>
    <source>
        <strain evidence="2 3">ATCC 55669</strain>
    </source>
</reference>
<keyword evidence="1" id="KW-1133">Transmembrane helix</keyword>
<keyword evidence="1" id="KW-0472">Membrane</keyword>
<name>A0A097ECK4_9SPHN</name>
<feature type="transmembrane region" description="Helical" evidence="1">
    <location>
        <begin position="104"/>
        <end position="124"/>
    </location>
</feature>
<gene>
    <name evidence="2" type="ORF">MC45_01495</name>
</gene>
<evidence type="ECO:0000313" key="2">
    <source>
        <dbReference type="EMBL" id="AIT05304.1"/>
    </source>
</evidence>
<keyword evidence="3" id="KW-1185">Reference proteome</keyword>
<dbReference type="HOGENOM" id="CLU_1739373_0_0_5"/>
<feature type="transmembrane region" description="Helical" evidence="1">
    <location>
        <begin position="25"/>
        <end position="48"/>
    </location>
</feature>
<sequence>MLALGVGLITAFSSGINWHTLPMKSAALALTIAFASLYWPHRIVRYFNLDGQYPRPFRTMTVKERRLRLLYKVWIGLLVVAWLLIAFVFATAPVTPDAPAEGRGTTVLVMLVFLAALGFLPWLIHLKNKTEAAKEAKRLRAAESAPKAIS</sequence>
<dbReference type="Proteomes" id="UP000033200">
    <property type="component" value="Chromosome"/>
</dbReference>
<protein>
    <submittedName>
        <fullName evidence="2">Uncharacterized protein</fullName>
    </submittedName>
</protein>
<proteinExistence type="predicted"/>
<organism evidence="2 3">
    <name type="scientific">Sphingomonas taxi</name>
    <dbReference type="NCBI Taxonomy" id="1549858"/>
    <lineage>
        <taxon>Bacteria</taxon>
        <taxon>Pseudomonadati</taxon>
        <taxon>Pseudomonadota</taxon>
        <taxon>Alphaproteobacteria</taxon>
        <taxon>Sphingomonadales</taxon>
        <taxon>Sphingomonadaceae</taxon>
        <taxon>Sphingomonas</taxon>
    </lineage>
</organism>
<evidence type="ECO:0000256" key="1">
    <source>
        <dbReference type="SAM" id="Phobius"/>
    </source>
</evidence>